<dbReference type="CDD" id="cd03089">
    <property type="entry name" value="PMM_PGM"/>
    <property type="match status" value="1"/>
</dbReference>
<dbReference type="EMBL" id="QVPD01000003">
    <property type="protein sequence ID" value="RFP61543.1"/>
    <property type="molecule type" value="Genomic_DNA"/>
</dbReference>
<dbReference type="InterPro" id="IPR036900">
    <property type="entry name" value="A-D-PHexomutase_C_sf"/>
</dbReference>
<dbReference type="PRINTS" id="PR00509">
    <property type="entry name" value="PGMPMM"/>
</dbReference>
<evidence type="ECO:0000256" key="8">
    <source>
        <dbReference type="ARBA" id="ARBA00022842"/>
    </source>
</evidence>
<accession>A0A372DPQ6</accession>
<sequence length="773" mass="81490">MTESKLRLRLPAAQLRRLLPLLAALCVLLALWLAWSGWQQLRDAHRSQALQQARDLAVQGTAHALQQQLDRLGDRLGASALQATLATGDVAGAAAQLKAGWPRVEQVEILPPDLDAAYTGLPQTGFGRLAAAEAALEANAPVARIVKDDGVRLVLAAPARAGDRVAGVAYVRLPLALATQPLQGAAVADDSYLALRQGNYTVLERGDPALATSAEALAAKVPGTALRVAAALPDETVGAFGLGAIASLVVALVLLGLALAAWLALRRGVGAGPVVAADSASAEPTLAQALQQAPAPAPAAPVAVAAADAAKPGPVRIERDIFRAYDIRGIVGKTLDIGVAELIGHAVGTLMFEQGLNDIVVGRDGRLSGPDLVAGLVEGLRKAGRNVIDIGMVPTPVVYFAGFQLRTGCGIAVTGSHNPPDYNGFKIVVGGTTLSGDAIVDLYARIAEDRLHTADAPGTLAQREIGDDYVARIAADVQIDRRLKVVVDAGNGVAGGLGPRVLEAIGAEVTPLYCEIDGNFPNHHPDPSEPHNLADLIRMVERLDADLGIAFDGDGDRLGVVTRDGAIIYPDRVLMLFAADVLERNPGAVIVYDVKCTGRLPGHILRHGGSPLMWKTGHSLMKAKMREVEAELAGEMSGHFFFAERWYGFDDGIYAAARLLEILAAHPQAPSEQLNALPNGVSTPELKVDAPDGDPHAFVERFRHAARFEGARSSTIDGLRVDWPDGWGLVRASNTTPVLVLRFDADTQAALERIQATFREQLLALKPDLALPF</sequence>
<feature type="transmembrane region" description="Helical" evidence="10">
    <location>
        <begin position="240"/>
        <end position="265"/>
    </location>
</feature>
<dbReference type="RefSeq" id="WP_117201967.1">
    <property type="nucleotide sequence ID" value="NZ_JBHTBK010000004.1"/>
</dbReference>
<dbReference type="PANTHER" id="PTHR43771:SF2">
    <property type="entry name" value="PHOSPHOMANNOMUTASE_PHOSPHOGLUCOMUTASE"/>
    <property type="match status" value="1"/>
</dbReference>
<dbReference type="InterPro" id="IPR005845">
    <property type="entry name" value="A-D-PHexomutase_a/b/a-II"/>
</dbReference>
<dbReference type="PROSITE" id="PS00710">
    <property type="entry name" value="PGM_PMM"/>
    <property type="match status" value="1"/>
</dbReference>
<evidence type="ECO:0000259" key="13">
    <source>
        <dbReference type="Pfam" id="PF02879"/>
    </source>
</evidence>
<dbReference type="InterPro" id="IPR016066">
    <property type="entry name" value="A-D-PHexomutase_CS"/>
</dbReference>
<evidence type="ECO:0000256" key="5">
    <source>
        <dbReference type="ARBA" id="ARBA00012730"/>
    </source>
</evidence>
<dbReference type="InterPro" id="IPR016055">
    <property type="entry name" value="A-D-PHexomutase_a/b/a-I/II/III"/>
</dbReference>
<evidence type="ECO:0000256" key="7">
    <source>
        <dbReference type="ARBA" id="ARBA00022723"/>
    </source>
</evidence>
<dbReference type="SUPFAM" id="SSF53738">
    <property type="entry name" value="Phosphoglucomutase, first 3 domains"/>
    <property type="match status" value="3"/>
</dbReference>
<comment type="pathway">
    <text evidence="3">Nucleotide-sugar biosynthesis; GDP-alpha-D-mannose biosynthesis; alpha-D-mannose 1-phosphate from D-fructose 6-phosphate: step 2/2.</text>
</comment>
<dbReference type="InterPro" id="IPR005841">
    <property type="entry name" value="Alpha-D-phosphohexomutase_SF"/>
</dbReference>
<organism evidence="15 16">
    <name type="scientific">Cognatiluteimonas weifangensis</name>
    <dbReference type="NCBI Taxonomy" id="2303539"/>
    <lineage>
        <taxon>Bacteria</taxon>
        <taxon>Pseudomonadati</taxon>
        <taxon>Pseudomonadota</taxon>
        <taxon>Gammaproteobacteria</taxon>
        <taxon>Lysobacterales</taxon>
        <taxon>Lysobacteraceae</taxon>
        <taxon>Cognatiluteimonas</taxon>
    </lineage>
</organism>
<proteinExistence type="inferred from homology"/>
<protein>
    <recommendedName>
        <fullName evidence="5">phosphomannomutase</fullName>
        <ecNumber evidence="5">5.4.2.8</ecNumber>
    </recommendedName>
</protein>
<dbReference type="OrthoDB" id="9803322at2"/>
<keyword evidence="16" id="KW-1185">Reference proteome</keyword>
<evidence type="ECO:0000259" key="11">
    <source>
        <dbReference type="Pfam" id="PF00408"/>
    </source>
</evidence>
<evidence type="ECO:0000256" key="1">
    <source>
        <dbReference type="ARBA" id="ARBA00000586"/>
    </source>
</evidence>
<dbReference type="InterPro" id="IPR005843">
    <property type="entry name" value="A-D-PHexomutase_C"/>
</dbReference>
<dbReference type="Pfam" id="PF00408">
    <property type="entry name" value="PGM_PMM_IV"/>
    <property type="match status" value="1"/>
</dbReference>
<evidence type="ECO:0000259" key="12">
    <source>
        <dbReference type="Pfam" id="PF02878"/>
    </source>
</evidence>
<dbReference type="Pfam" id="PF02880">
    <property type="entry name" value="PGM_PMM_III"/>
    <property type="match status" value="1"/>
</dbReference>
<dbReference type="InterPro" id="IPR005844">
    <property type="entry name" value="A-D-PHexomutase_a/b/a-I"/>
</dbReference>
<dbReference type="Pfam" id="PF02879">
    <property type="entry name" value="PGM_PMM_II"/>
    <property type="match status" value="1"/>
</dbReference>
<comment type="similarity">
    <text evidence="4">Belongs to the phosphohexose mutase family.</text>
</comment>
<feature type="domain" description="Alpha-D-phosphohexomutase alpha/beta/alpha" evidence="12">
    <location>
        <begin position="320"/>
        <end position="449"/>
    </location>
</feature>
<evidence type="ECO:0000256" key="4">
    <source>
        <dbReference type="ARBA" id="ARBA00010231"/>
    </source>
</evidence>
<feature type="domain" description="Alpha-D-phosphohexomutase alpha/beta/alpha" evidence="14">
    <location>
        <begin position="570"/>
        <end position="678"/>
    </location>
</feature>
<evidence type="ECO:0000313" key="16">
    <source>
        <dbReference type="Proteomes" id="UP000262917"/>
    </source>
</evidence>
<evidence type="ECO:0000256" key="9">
    <source>
        <dbReference type="ARBA" id="ARBA00023235"/>
    </source>
</evidence>
<dbReference type="SUPFAM" id="SSF55957">
    <property type="entry name" value="Phosphoglucomutase, C-terminal domain"/>
    <property type="match status" value="1"/>
</dbReference>
<dbReference type="PANTHER" id="PTHR43771">
    <property type="entry name" value="PHOSPHOMANNOMUTASE"/>
    <property type="match status" value="1"/>
</dbReference>
<dbReference type="Proteomes" id="UP000262917">
    <property type="component" value="Unassembled WGS sequence"/>
</dbReference>
<keyword evidence="8" id="KW-0460">Magnesium</keyword>
<dbReference type="AlphaFoldDB" id="A0A372DPQ6"/>
<dbReference type="GO" id="GO:0004615">
    <property type="term" value="F:phosphomannomutase activity"/>
    <property type="evidence" value="ECO:0007669"/>
    <property type="project" value="UniProtKB-EC"/>
</dbReference>
<dbReference type="Gene3D" id="3.30.310.50">
    <property type="entry name" value="Alpha-D-phosphohexomutase, C-terminal domain"/>
    <property type="match status" value="1"/>
</dbReference>
<dbReference type="EC" id="5.4.2.8" evidence="5"/>
<keyword evidence="10" id="KW-0472">Membrane</keyword>
<evidence type="ECO:0000256" key="2">
    <source>
        <dbReference type="ARBA" id="ARBA00001946"/>
    </source>
</evidence>
<comment type="catalytic activity">
    <reaction evidence="1">
        <text>alpha-D-mannose 1-phosphate = D-mannose 6-phosphate</text>
        <dbReference type="Rhea" id="RHEA:11140"/>
        <dbReference type="ChEBI" id="CHEBI:58409"/>
        <dbReference type="ChEBI" id="CHEBI:58735"/>
        <dbReference type="EC" id="5.4.2.8"/>
    </reaction>
</comment>
<evidence type="ECO:0000313" key="15">
    <source>
        <dbReference type="EMBL" id="RFP61543.1"/>
    </source>
</evidence>
<comment type="caution">
    <text evidence="15">The sequence shown here is derived from an EMBL/GenBank/DDBJ whole genome shotgun (WGS) entry which is preliminary data.</text>
</comment>
<evidence type="ECO:0000256" key="6">
    <source>
        <dbReference type="ARBA" id="ARBA00022553"/>
    </source>
</evidence>
<dbReference type="InterPro" id="IPR005846">
    <property type="entry name" value="A-D-PHexomutase_a/b/a-III"/>
</dbReference>
<evidence type="ECO:0000259" key="14">
    <source>
        <dbReference type="Pfam" id="PF02880"/>
    </source>
</evidence>
<feature type="domain" description="Alpha-D-phosphohexomutase C-terminal" evidence="11">
    <location>
        <begin position="705"/>
        <end position="760"/>
    </location>
</feature>
<keyword evidence="6" id="KW-0597">Phosphoprotein</keyword>
<keyword evidence="7" id="KW-0479">Metal-binding</keyword>
<dbReference type="Pfam" id="PF02878">
    <property type="entry name" value="PGM_PMM_I"/>
    <property type="match status" value="1"/>
</dbReference>
<dbReference type="GO" id="GO:0000287">
    <property type="term" value="F:magnesium ion binding"/>
    <property type="evidence" value="ECO:0007669"/>
    <property type="project" value="InterPro"/>
</dbReference>
<dbReference type="Gene3D" id="3.40.120.10">
    <property type="entry name" value="Alpha-D-Glucose-1,6-Bisphosphate, subunit A, domain 3"/>
    <property type="match status" value="3"/>
</dbReference>
<evidence type="ECO:0000256" key="10">
    <source>
        <dbReference type="SAM" id="Phobius"/>
    </source>
</evidence>
<feature type="domain" description="Alpha-D-phosphohexomutase alpha/beta/alpha" evidence="13">
    <location>
        <begin position="467"/>
        <end position="565"/>
    </location>
</feature>
<name>A0A372DPQ6_9GAMM</name>
<keyword evidence="9" id="KW-0413">Isomerase</keyword>
<dbReference type="GO" id="GO:0005975">
    <property type="term" value="P:carbohydrate metabolic process"/>
    <property type="evidence" value="ECO:0007669"/>
    <property type="project" value="InterPro"/>
</dbReference>
<gene>
    <name evidence="15" type="ORF">D0Y53_04315</name>
</gene>
<keyword evidence="10" id="KW-1133">Transmembrane helix</keyword>
<reference evidence="15 16" key="1">
    <citation type="submission" date="2018-08" db="EMBL/GenBank/DDBJ databases">
        <title>Lysobacter weifangensis sp. nov., a new member of the family 'Xanthomonadaceae', isolated from soil in a farmland.</title>
        <authorList>
            <person name="Zhao H."/>
        </authorList>
    </citation>
    <scope>NUCLEOTIDE SEQUENCE [LARGE SCALE GENOMIC DNA]</scope>
    <source>
        <strain evidence="15 16">WF-2</strain>
    </source>
</reference>
<comment type="cofactor">
    <cofactor evidence="2">
        <name>Mg(2+)</name>
        <dbReference type="ChEBI" id="CHEBI:18420"/>
    </cofactor>
</comment>
<keyword evidence="10" id="KW-0812">Transmembrane</keyword>
<evidence type="ECO:0000256" key="3">
    <source>
        <dbReference type="ARBA" id="ARBA00004699"/>
    </source>
</evidence>